<accession>A0ACC1JAP9</accession>
<comment type="caution">
    <text evidence="1">The sequence shown here is derived from an EMBL/GenBank/DDBJ whole genome shotgun (WGS) entry which is preliminary data.</text>
</comment>
<feature type="non-terminal residue" evidence="1">
    <location>
        <position position="314"/>
    </location>
</feature>
<gene>
    <name evidence="1" type="primary">pli1_2</name>
    <name evidence="1" type="ORF">FBU59_002593</name>
</gene>
<reference evidence="1" key="1">
    <citation type="submission" date="2022-07" db="EMBL/GenBank/DDBJ databases">
        <title>Phylogenomic reconstructions and comparative analyses of Kickxellomycotina fungi.</title>
        <authorList>
            <person name="Reynolds N.K."/>
            <person name="Stajich J.E."/>
            <person name="Barry K."/>
            <person name="Grigoriev I.V."/>
            <person name="Crous P."/>
            <person name="Smith M.E."/>
        </authorList>
    </citation>
    <scope>NUCLEOTIDE SEQUENCE</scope>
    <source>
        <strain evidence="1">NRRL 5244</strain>
    </source>
</reference>
<organism evidence="1 2">
    <name type="scientific">Linderina macrospora</name>
    <dbReference type="NCBI Taxonomy" id="4868"/>
    <lineage>
        <taxon>Eukaryota</taxon>
        <taxon>Fungi</taxon>
        <taxon>Fungi incertae sedis</taxon>
        <taxon>Zoopagomycota</taxon>
        <taxon>Kickxellomycotina</taxon>
        <taxon>Kickxellomycetes</taxon>
        <taxon>Kickxellales</taxon>
        <taxon>Kickxellaceae</taxon>
        <taxon>Linderina</taxon>
    </lineage>
</organism>
<keyword evidence="1" id="KW-0436">Ligase</keyword>
<dbReference type="Proteomes" id="UP001150603">
    <property type="component" value="Unassembled WGS sequence"/>
</dbReference>
<evidence type="ECO:0000313" key="2">
    <source>
        <dbReference type="Proteomes" id="UP001150603"/>
    </source>
</evidence>
<protein>
    <submittedName>
        <fullName evidence="1">E3 SUMO-protein ligase pli1</fullName>
    </submittedName>
</protein>
<keyword evidence="2" id="KW-1185">Reference proteome</keyword>
<dbReference type="EMBL" id="JANBPW010001454">
    <property type="protein sequence ID" value="KAJ1944461.1"/>
    <property type="molecule type" value="Genomic_DNA"/>
</dbReference>
<evidence type="ECO:0000313" key="1">
    <source>
        <dbReference type="EMBL" id="KAJ1944461.1"/>
    </source>
</evidence>
<name>A0ACC1JAP9_9FUNG</name>
<sequence length="314" mass="33943">MSRFRPGSSNSGASSTMPTTSEAGSEVAWTSEMLSGLAYCDAGFTSPACRVGRTAIWSETAVGGRSARHLVFRLLPSQLALLATNTNQSEAAQHGVYLYMCPLSTAKDTLDASGTAAIAPEFPDGCTVSSAKGDISRTFISTSSMELPIDITDMINWSHNMVHMIQVSYQSNDAWVATVMMATRQTVTSAQASIVGSNRISAQTVLEQMFNSADAVDEDEDEDAIEAGACLTMRCPLGLSRIRTPVRSLRCTHPQCFDLENFLELNSQMQTWECPVCSLAIGSWKDLLVDEFFQQILDSVLEDENSVTVCPDGT</sequence>
<proteinExistence type="predicted"/>